<dbReference type="AlphaFoldDB" id="A0A1A8XNS5"/>
<dbReference type="PANTHER" id="PTHR48043:SF145">
    <property type="entry name" value="FI06409P-RELATED"/>
    <property type="match status" value="1"/>
</dbReference>
<dbReference type="Gene3D" id="3.40.50.2000">
    <property type="entry name" value="Glycogen Phosphorylase B"/>
    <property type="match status" value="2"/>
</dbReference>
<dbReference type="GO" id="GO:0016757">
    <property type="term" value="F:glycosyltransferase activity"/>
    <property type="evidence" value="ECO:0007669"/>
    <property type="project" value="UniProtKB-KW"/>
</dbReference>
<evidence type="ECO:0000313" key="4">
    <source>
        <dbReference type="EMBL" id="SBT06814.1"/>
    </source>
</evidence>
<keyword evidence="2 4" id="KW-0808">Transferase</keyword>
<dbReference type="InterPro" id="IPR010610">
    <property type="entry name" value="EryCIII-like_C"/>
</dbReference>
<gene>
    <name evidence="4" type="ORF">PROAA_1980009</name>
</gene>
<sequence length="469" mass="53712">MKKHYNIGFLLTAEHSCFNAAFGLAHILQERGHNTVFFVYRESVFVQYVDQHGFKPIKIAPIVEPQATKHTIRRRFRLWKRFTEHGPNVLLKQNRLAALIEENSLDLCFLDDVRDDINLSSIVFAKMGVPTILVSYTFASRFLPEYPPIFSSLIPSDKAWSNLGSKFIYTMLWVWTIGTRGRAYSYDCFDYVEDSLRKLIDQIRDISFEPELRQLGMSSAWSEWKRRPQIPELVFGHRALDWPVIASNASRCYFGATDLSRKLADFDWSIVESGKHIVYCSISTARGFEKSRVSASEDATPIVDLSKKKFRMAKRYLEVVLDCFSRREDWQLIVACGPFFEAFRSSAHAPNTHIFERVPQLEVLKKADLAITWGGAGTVRECINFGVPMLVFPAWTDQFGNAARIVAHNIGKRGNILDVTATELIEMVESVLADKTIRASANEMRMQCNSEQEIQGVVDFVRRHTELTL</sequence>
<organism evidence="4 5">
    <name type="scientific">Candidatus Propionivibrio aalborgensis</name>
    <dbReference type="NCBI Taxonomy" id="1860101"/>
    <lineage>
        <taxon>Bacteria</taxon>
        <taxon>Pseudomonadati</taxon>
        <taxon>Pseudomonadota</taxon>
        <taxon>Betaproteobacteria</taxon>
        <taxon>Rhodocyclales</taxon>
        <taxon>Rhodocyclaceae</taxon>
        <taxon>Propionivibrio</taxon>
    </lineage>
</organism>
<dbReference type="SUPFAM" id="SSF53756">
    <property type="entry name" value="UDP-Glycosyltransferase/glycogen phosphorylase"/>
    <property type="match status" value="1"/>
</dbReference>
<name>A0A1A8XNS5_9RHOO</name>
<evidence type="ECO:0000256" key="2">
    <source>
        <dbReference type="ARBA" id="ARBA00022679"/>
    </source>
</evidence>
<feature type="domain" description="Erythromycin biosynthesis protein CIII-like C-terminal" evidence="3">
    <location>
        <begin position="350"/>
        <end position="458"/>
    </location>
</feature>
<evidence type="ECO:0000313" key="5">
    <source>
        <dbReference type="Proteomes" id="UP000199600"/>
    </source>
</evidence>
<keyword evidence="5" id="KW-1185">Reference proteome</keyword>
<keyword evidence="1" id="KW-0328">Glycosyltransferase</keyword>
<dbReference type="RefSeq" id="WP_186410641.1">
    <property type="nucleotide sequence ID" value="NZ_FLQY01000110.1"/>
</dbReference>
<proteinExistence type="predicted"/>
<evidence type="ECO:0000259" key="3">
    <source>
        <dbReference type="Pfam" id="PF06722"/>
    </source>
</evidence>
<dbReference type="Proteomes" id="UP000199600">
    <property type="component" value="Unassembled WGS sequence"/>
</dbReference>
<protein>
    <submittedName>
        <fullName evidence="4">Putative Glycosyltransferase family 28 protein</fullName>
    </submittedName>
</protein>
<reference evidence="4 5" key="1">
    <citation type="submission" date="2016-06" db="EMBL/GenBank/DDBJ databases">
        <authorList>
            <person name="Kjaerup R.B."/>
            <person name="Dalgaard T.S."/>
            <person name="Juul-Madsen H.R."/>
        </authorList>
    </citation>
    <scope>NUCLEOTIDE SEQUENCE [LARGE SCALE GENOMIC DNA]</scope>
    <source>
        <strain evidence="4">2</strain>
    </source>
</reference>
<dbReference type="Pfam" id="PF06722">
    <property type="entry name" value="EryCIII-like_C"/>
    <property type="match status" value="1"/>
</dbReference>
<dbReference type="EMBL" id="FLQY01000110">
    <property type="protein sequence ID" value="SBT06814.1"/>
    <property type="molecule type" value="Genomic_DNA"/>
</dbReference>
<dbReference type="InterPro" id="IPR050271">
    <property type="entry name" value="UDP-glycosyltransferase"/>
</dbReference>
<dbReference type="PANTHER" id="PTHR48043">
    <property type="entry name" value="EG:EG0003.4 PROTEIN-RELATED"/>
    <property type="match status" value="1"/>
</dbReference>
<accession>A0A1A8XNS5</accession>
<evidence type="ECO:0000256" key="1">
    <source>
        <dbReference type="ARBA" id="ARBA00022676"/>
    </source>
</evidence>